<dbReference type="Pfam" id="PF12357">
    <property type="entry name" value="PLD_C"/>
    <property type="match status" value="1"/>
</dbReference>
<name>A0A5A7Q191_STRAF</name>
<dbReference type="PIRSF" id="PIRSF036470">
    <property type="entry name" value="PLD_plant"/>
    <property type="match status" value="1"/>
</dbReference>
<evidence type="ECO:0000256" key="1">
    <source>
        <dbReference type="ARBA" id="ARBA00000798"/>
    </source>
</evidence>
<dbReference type="InterPro" id="IPR001736">
    <property type="entry name" value="PLipase_D/transphosphatidylase"/>
</dbReference>
<feature type="domain" description="C2" evidence="12">
    <location>
        <begin position="18"/>
        <end position="160"/>
    </location>
</feature>
<keyword evidence="6" id="KW-0677">Repeat</keyword>
<dbReference type="GO" id="GO:0009395">
    <property type="term" value="P:phospholipid catabolic process"/>
    <property type="evidence" value="ECO:0007669"/>
    <property type="project" value="TreeGrafter"/>
</dbReference>
<evidence type="ECO:0000256" key="9">
    <source>
        <dbReference type="ARBA" id="ARBA00022963"/>
    </source>
</evidence>
<gene>
    <name evidence="14" type="ORF">STAS_15304</name>
</gene>
<evidence type="ECO:0000256" key="3">
    <source>
        <dbReference type="ARBA" id="ARBA00010683"/>
    </source>
</evidence>
<evidence type="ECO:0000256" key="10">
    <source>
        <dbReference type="ARBA" id="ARBA00023098"/>
    </source>
</evidence>
<dbReference type="SUPFAM" id="SSF49562">
    <property type="entry name" value="C2 domain (Calcium/lipid-binding domain, CaLB)"/>
    <property type="match status" value="1"/>
</dbReference>
<comment type="function">
    <text evidence="11">Hydrolyzes glycerol-phospholipids at the terminal phosphodiesteric bond.</text>
</comment>
<reference evidence="15" key="1">
    <citation type="journal article" date="2019" name="Curr. Biol.">
        <title>Genome Sequence of Striga asiatica Provides Insight into the Evolution of Plant Parasitism.</title>
        <authorList>
            <person name="Yoshida S."/>
            <person name="Kim S."/>
            <person name="Wafula E.K."/>
            <person name="Tanskanen J."/>
            <person name="Kim Y.M."/>
            <person name="Honaas L."/>
            <person name="Yang Z."/>
            <person name="Spallek T."/>
            <person name="Conn C.E."/>
            <person name="Ichihashi Y."/>
            <person name="Cheong K."/>
            <person name="Cui S."/>
            <person name="Der J.P."/>
            <person name="Gundlach H."/>
            <person name="Jiao Y."/>
            <person name="Hori C."/>
            <person name="Ishida J.K."/>
            <person name="Kasahara H."/>
            <person name="Kiba T."/>
            <person name="Kim M.S."/>
            <person name="Koo N."/>
            <person name="Laohavisit A."/>
            <person name="Lee Y.H."/>
            <person name="Lumba S."/>
            <person name="McCourt P."/>
            <person name="Mortimer J.C."/>
            <person name="Mutuku J.M."/>
            <person name="Nomura T."/>
            <person name="Sasaki-Sekimoto Y."/>
            <person name="Seto Y."/>
            <person name="Wang Y."/>
            <person name="Wakatake T."/>
            <person name="Sakakibara H."/>
            <person name="Demura T."/>
            <person name="Yamaguchi S."/>
            <person name="Yoneyama K."/>
            <person name="Manabe R.I."/>
            <person name="Nelson D.C."/>
            <person name="Schulman A.H."/>
            <person name="Timko M.P."/>
            <person name="dePamphilis C.W."/>
            <person name="Choi D."/>
            <person name="Shirasu K."/>
        </authorList>
    </citation>
    <scope>NUCLEOTIDE SEQUENCE [LARGE SCALE GENOMIC DNA]</scope>
    <source>
        <strain evidence="15">cv. UVA1</strain>
    </source>
</reference>
<dbReference type="GO" id="GO:0046470">
    <property type="term" value="P:phosphatidylcholine metabolic process"/>
    <property type="evidence" value="ECO:0007669"/>
    <property type="project" value="InterPro"/>
</dbReference>
<keyword evidence="8 11" id="KW-0106">Calcium</keyword>
<dbReference type="EC" id="3.1.4.4" evidence="4 11"/>
<dbReference type="GO" id="GO:0004630">
    <property type="term" value="F:phospholipase D activity"/>
    <property type="evidence" value="ECO:0007669"/>
    <property type="project" value="UniProtKB-EC"/>
</dbReference>
<dbReference type="PANTHER" id="PTHR18896">
    <property type="entry name" value="PHOSPHOLIPASE D"/>
    <property type="match status" value="1"/>
</dbReference>
<evidence type="ECO:0000259" key="12">
    <source>
        <dbReference type="PROSITE" id="PS50004"/>
    </source>
</evidence>
<dbReference type="GO" id="GO:0005509">
    <property type="term" value="F:calcium ion binding"/>
    <property type="evidence" value="ECO:0007669"/>
    <property type="project" value="InterPro"/>
</dbReference>
<keyword evidence="15" id="KW-1185">Reference proteome</keyword>
<evidence type="ECO:0000313" key="14">
    <source>
        <dbReference type="EMBL" id="GER38784.1"/>
    </source>
</evidence>
<evidence type="ECO:0000256" key="11">
    <source>
        <dbReference type="PIRNR" id="PIRNR036470"/>
    </source>
</evidence>
<dbReference type="AlphaFoldDB" id="A0A5A7Q191"/>
<dbReference type="InterPro" id="IPR035892">
    <property type="entry name" value="C2_domain_sf"/>
</dbReference>
<dbReference type="OrthoDB" id="14911at2759"/>
<dbReference type="PROSITE" id="PS50004">
    <property type="entry name" value="C2"/>
    <property type="match status" value="1"/>
</dbReference>
<keyword evidence="9 11" id="KW-0442">Lipid degradation</keyword>
<dbReference type="InterPro" id="IPR011402">
    <property type="entry name" value="PLipase_D_pln"/>
</dbReference>
<sequence length="839" mass="96107">MPPKAWLEGPNFTEKGTYSGDSNLVAKIRMPIVTGNHNLDLRILEARNFPDVPESSQRLYRPNMVVDFSEVELAQAQAANSMLTNPVWNQHFNIPLGHPISECAIRVCCCVCLCFTSNLRGKFQESALQFKVTDTESNVVAIASVPVSRLVSAVPMDEWVPFTSSHSLFNGSIKLYIKFVPFTTNSEYLRGISENYETGRTYFPMRRGGSLTLYQDAHVGLGTLPEVRLDGAGIFRNEQCWRDICSAILDAKRLIYIMGWSIYHKVRLVREVEWPVQGGRNLTLGELLLRKSREGVRVLLLVWKDLTSVRKFGIHKEGLMETHDKETREYFKNSAVMCMLARRPPYYGCNPSILYSHHQKCVIVDTQDHGNSRKITAFIGGLDLCNGRYDTPEHRLYQDMETVFSDDHHNPSIKKQKKAPRQPWHDLHCKIEGPAAIDVLRNFEQRWRKVIDGSKIKRVFKRSRGVSRYEALLEIERDPFINILSKLVPNDPEQWHIQIFRSIDSDSVDGFPTNIRGAEEQNLEWTRNVAIDKSIHMAYVQAIRSAQHFIYIENQYFIGSSFAWPSDHKDVGANNLIPIELTRKIASKIRANERFSVYIVIPMWPEGKTKSWSVQTVLFWQYNTIRTMYNVVAQEIKAAGLEGTHPTDYLNFYCLGNREVPNVGSRASSSRNTHASASEEFKRFMIYVHSKAMIVDDAYILFGSANINQRSMAGDRDTEIDMGAYQPHHTWPKENKHPHGQIYGYRMSLWSEHVGTIEDCFENPETMECLSHVNRVAEDNWKRYTDQPFTPLQGHILKYPLEIDFDGNVKPMPGHENFPDVGGEVKGHPNGVLPYALTI</sequence>
<comment type="catalytic activity">
    <reaction evidence="1 11">
        <text>a 1,2-diacyl-sn-glycero-3-phosphocholine + H2O = a 1,2-diacyl-sn-glycero-3-phosphate + choline + H(+)</text>
        <dbReference type="Rhea" id="RHEA:14445"/>
        <dbReference type="ChEBI" id="CHEBI:15354"/>
        <dbReference type="ChEBI" id="CHEBI:15377"/>
        <dbReference type="ChEBI" id="CHEBI:15378"/>
        <dbReference type="ChEBI" id="CHEBI:57643"/>
        <dbReference type="ChEBI" id="CHEBI:58608"/>
        <dbReference type="EC" id="3.1.4.4"/>
    </reaction>
</comment>
<keyword evidence="5" id="KW-0479">Metal-binding</keyword>
<proteinExistence type="inferred from homology"/>
<dbReference type="GO" id="GO:0005886">
    <property type="term" value="C:plasma membrane"/>
    <property type="evidence" value="ECO:0007669"/>
    <property type="project" value="TreeGrafter"/>
</dbReference>
<evidence type="ECO:0000259" key="13">
    <source>
        <dbReference type="PROSITE" id="PS50035"/>
    </source>
</evidence>
<dbReference type="InterPro" id="IPR000008">
    <property type="entry name" value="C2_dom"/>
</dbReference>
<feature type="domain" description="PLD phosphodiesterase" evidence="13">
    <location>
        <begin position="353"/>
        <end position="388"/>
    </location>
</feature>
<keyword evidence="7 11" id="KW-0378">Hydrolase</keyword>
<evidence type="ECO:0000256" key="4">
    <source>
        <dbReference type="ARBA" id="ARBA00012027"/>
    </source>
</evidence>
<dbReference type="InterPro" id="IPR015679">
    <property type="entry name" value="PLipase_D_fam"/>
</dbReference>
<dbReference type="Pfam" id="PF00614">
    <property type="entry name" value="PLDc"/>
    <property type="match status" value="1"/>
</dbReference>
<evidence type="ECO:0000313" key="15">
    <source>
        <dbReference type="Proteomes" id="UP000325081"/>
    </source>
</evidence>
<evidence type="ECO:0000256" key="7">
    <source>
        <dbReference type="ARBA" id="ARBA00022801"/>
    </source>
</evidence>
<evidence type="ECO:0000256" key="2">
    <source>
        <dbReference type="ARBA" id="ARBA00001913"/>
    </source>
</evidence>
<dbReference type="PANTHER" id="PTHR18896:SF60">
    <property type="entry name" value="PHOSPHOLIPASE D"/>
    <property type="match status" value="1"/>
</dbReference>
<dbReference type="SUPFAM" id="SSF56024">
    <property type="entry name" value="Phospholipase D/nuclease"/>
    <property type="match status" value="2"/>
</dbReference>
<protein>
    <recommendedName>
        <fullName evidence="4 11">Phospholipase D</fullName>
        <ecNumber evidence="4 11">3.1.4.4</ecNumber>
    </recommendedName>
</protein>
<dbReference type="PROSITE" id="PS50035">
    <property type="entry name" value="PLD"/>
    <property type="match status" value="2"/>
</dbReference>
<evidence type="ECO:0000256" key="5">
    <source>
        <dbReference type="ARBA" id="ARBA00022723"/>
    </source>
</evidence>
<dbReference type="Proteomes" id="UP000325081">
    <property type="component" value="Unassembled WGS sequence"/>
</dbReference>
<dbReference type="SMART" id="SM00155">
    <property type="entry name" value="PLDc"/>
    <property type="match status" value="2"/>
</dbReference>
<comment type="similarity">
    <text evidence="3 11">Belongs to the phospholipase D family. C2-PLD subfamily.</text>
</comment>
<dbReference type="InterPro" id="IPR024632">
    <property type="entry name" value="PLipase_D_C"/>
</dbReference>
<comment type="cofactor">
    <cofactor evidence="2 11">
        <name>Ca(2+)</name>
        <dbReference type="ChEBI" id="CHEBI:29108"/>
    </cofactor>
</comment>
<organism evidence="14 15">
    <name type="scientific">Striga asiatica</name>
    <name type="common">Asiatic witchweed</name>
    <name type="synonym">Buchnera asiatica</name>
    <dbReference type="NCBI Taxonomy" id="4170"/>
    <lineage>
        <taxon>Eukaryota</taxon>
        <taxon>Viridiplantae</taxon>
        <taxon>Streptophyta</taxon>
        <taxon>Embryophyta</taxon>
        <taxon>Tracheophyta</taxon>
        <taxon>Spermatophyta</taxon>
        <taxon>Magnoliopsida</taxon>
        <taxon>eudicotyledons</taxon>
        <taxon>Gunneridae</taxon>
        <taxon>Pentapetalae</taxon>
        <taxon>asterids</taxon>
        <taxon>lamiids</taxon>
        <taxon>Lamiales</taxon>
        <taxon>Orobanchaceae</taxon>
        <taxon>Buchnereae</taxon>
        <taxon>Striga</taxon>
    </lineage>
</organism>
<evidence type="ECO:0000256" key="8">
    <source>
        <dbReference type="ARBA" id="ARBA00022837"/>
    </source>
</evidence>
<evidence type="ECO:0000256" key="6">
    <source>
        <dbReference type="ARBA" id="ARBA00022737"/>
    </source>
</evidence>
<comment type="caution">
    <text evidence="14">The sequence shown here is derived from an EMBL/GenBank/DDBJ whole genome shotgun (WGS) entry which is preliminary data.</text>
</comment>
<feature type="domain" description="PLD phosphodiesterase" evidence="13">
    <location>
        <begin position="684"/>
        <end position="711"/>
    </location>
</feature>
<dbReference type="Gene3D" id="2.60.40.150">
    <property type="entry name" value="C2 domain"/>
    <property type="match status" value="1"/>
</dbReference>
<accession>A0A5A7Q191</accession>
<dbReference type="EMBL" id="BKCP01005516">
    <property type="protein sequence ID" value="GER38784.1"/>
    <property type="molecule type" value="Genomic_DNA"/>
</dbReference>
<dbReference type="Gene3D" id="3.30.870.10">
    <property type="entry name" value="Endonuclease Chain A"/>
    <property type="match status" value="2"/>
</dbReference>
<keyword evidence="10" id="KW-0443">Lipid metabolism</keyword>